<dbReference type="SMART" id="SM01014">
    <property type="entry name" value="ARID"/>
    <property type="match status" value="1"/>
</dbReference>
<keyword evidence="1" id="KW-0539">Nucleus</keyword>
<keyword evidence="1" id="KW-0238">DNA-binding</keyword>
<evidence type="ECO:0000259" key="3">
    <source>
        <dbReference type="PROSITE" id="PS50118"/>
    </source>
</evidence>
<dbReference type="OrthoDB" id="1919336at2759"/>
<reference evidence="5 6" key="1">
    <citation type="submission" date="2020-10" db="EMBL/GenBank/DDBJ databases">
        <title>The Coptis chinensis genome and diversification of protoberbering-type alkaloids.</title>
        <authorList>
            <person name="Wang B."/>
            <person name="Shu S."/>
            <person name="Song C."/>
            <person name="Liu Y."/>
        </authorList>
    </citation>
    <scope>NUCLEOTIDE SEQUENCE [LARGE SCALE GENOMIC DNA]</scope>
    <source>
        <strain evidence="5">HL-2020</strain>
        <tissue evidence="5">Leaf</tissue>
    </source>
</reference>
<dbReference type="PROSITE" id="PS50118">
    <property type="entry name" value="HMG_BOX_2"/>
    <property type="match status" value="1"/>
</dbReference>
<dbReference type="SMART" id="SM00398">
    <property type="entry name" value="HMG"/>
    <property type="match status" value="1"/>
</dbReference>
<dbReference type="SUPFAM" id="SSF46774">
    <property type="entry name" value="ARID-like"/>
    <property type="match status" value="1"/>
</dbReference>
<dbReference type="Gene3D" id="1.10.30.10">
    <property type="entry name" value="High mobility group box domain"/>
    <property type="match status" value="1"/>
</dbReference>
<dbReference type="Pfam" id="PF01388">
    <property type="entry name" value="ARID"/>
    <property type="match status" value="1"/>
</dbReference>
<feature type="domain" description="HMG box" evidence="3">
    <location>
        <begin position="325"/>
        <end position="391"/>
    </location>
</feature>
<dbReference type="Proteomes" id="UP000631114">
    <property type="component" value="Unassembled WGS sequence"/>
</dbReference>
<evidence type="ECO:0000256" key="1">
    <source>
        <dbReference type="PROSITE-ProRule" id="PRU00267"/>
    </source>
</evidence>
<accession>A0A835LK66</accession>
<dbReference type="InterPro" id="IPR009071">
    <property type="entry name" value="HMG_box_dom"/>
</dbReference>
<dbReference type="GO" id="GO:0005634">
    <property type="term" value="C:nucleus"/>
    <property type="evidence" value="ECO:0007669"/>
    <property type="project" value="UniProtKB-UniRule"/>
</dbReference>
<dbReference type="InterPro" id="IPR036910">
    <property type="entry name" value="HMG_box_dom_sf"/>
</dbReference>
<feature type="domain" description="ARID" evidence="4">
    <location>
        <begin position="52"/>
        <end position="142"/>
    </location>
</feature>
<protein>
    <submittedName>
        <fullName evidence="5">Uncharacterized protein</fullName>
    </submittedName>
</protein>
<dbReference type="PROSITE" id="PS51011">
    <property type="entry name" value="ARID"/>
    <property type="match status" value="1"/>
</dbReference>
<dbReference type="Pfam" id="PF09011">
    <property type="entry name" value="HMG_box_2"/>
    <property type="match status" value="1"/>
</dbReference>
<keyword evidence="6" id="KW-1185">Reference proteome</keyword>
<dbReference type="SUPFAM" id="SSF47095">
    <property type="entry name" value="HMG-box"/>
    <property type="match status" value="1"/>
</dbReference>
<sequence length="468" mass="52418">MKEENVQEQNVQGLITSCSRMSHCPNENVQGSISPCSSYPVPSSPEPCMTLLDNPQLFYKILREFHDSSGLRLISCAASSVLDLYLFYKQVTMRGGFAQVTKDRRWSEVASALNFSNGSPQPSVLLQNLYANLLFQFELIIIGSGAQGKMSIHQGSPLVSTPIKEISPDHASSSENWPTSKRKHPTSPNQSYRGFSPDSYDPGDQVGQRVSGMIETEIECGYLISVTVGTEKLNGVLYHLKDTSVEQFAVVPSLVDGVLSEDSGSEPIGLKVLVGSTKQEAESVSSPKKESHRKSTLASSSKDESKTKPTSKFTSKKQRKEQDAPRGTRSAYQFFISKECERLKKKHGKNQKVRHMVSDAWKALPERDRLPYIEASKKDKERFTQEMIAYNERKTMKSSKAGFRIFDSEPSIHEFHNDYCVSLEMEEVNKHHREDAQMVGVCPGLMKKSQMLDVSLQIELDDEFLSVH</sequence>
<gene>
    <name evidence="5" type="ORF">IFM89_034231</name>
</gene>
<evidence type="ECO:0000256" key="2">
    <source>
        <dbReference type="SAM" id="MobiDB-lite"/>
    </source>
</evidence>
<dbReference type="InterPro" id="IPR001606">
    <property type="entry name" value="ARID_dom"/>
</dbReference>
<dbReference type="AlphaFoldDB" id="A0A835LK66"/>
<dbReference type="PANTHER" id="PTHR46691">
    <property type="entry name" value="HIGH MOBILITY GROUP B PROTEIN 9"/>
    <property type="match status" value="1"/>
</dbReference>
<evidence type="ECO:0000259" key="4">
    <source>
        <dbReference type="PROSITE" id="PS51011"/>
    </source>
</evidence>
<feature type="region of interest" description="Disordered" evidence="2">
    <location>
        <begin position="161"/>
        <end position="207"/>
    </location>
</feature>
<dbReference type="GO" id="GO:0003677">
    <property type="term" value="F:DNA binding"/>
    <property type="evidence" value="ECO:0007669"/>
    <property type="project" value="UniProtKB-UniRule"/>
</dbReference>
<feature type="region of interest" description="Disordered" evidence="2">
    <location>
        <begin position="276"/>
        <end position="328"/>
    </location>
</feature>
<evidence type="ECO:0000313" key="5">
    <source>
        <dbReference type="EMBL" id="KAF9594609.1"/>
    </source>
</evidence>
<feature type="DNA-binding region" description="HMG box" evidence="1">
    <location>
        <begin position="325"/>
        <end position="391"/>
    </location>
</feature>
<feature type="compositionally biased region" description="Polar residues" evidence="2">
    <location>
        <begin position="276"/>
        <end position="286"/>
    </location>
</feature>
<dbReference type="PANTHER" id="PTHR46691:SF5">
    <property type="entry name" value="HMG (HIGH MOBILITY GROUP) BOX PROTEIN"/>
    <property type="match status" value="1"/>
</dbReference>
<dbReference type="InterPro" id="IPR036431">
    <property type="entry name" value="ARID_dom_sf"/>
</dbReference>
<proteinExistence type="predicted"/>
<dbReference type="EMBL" id="JADFTS010000008">
    <property type="protein sequence ID" value="KAF9594609.1"/>
    <property type="molecule type" value="Genomic_DNA"/>
</dbReference>
<feature type="compositionally biased region" description="Polar residues" evidence="2">
    <location>
        <begin position="170"/>
        <end position="179"/>
    </location>
</feature>
<evidence type="ECO:0000313" key="6">
    <source>
        <dbReference type="Proteomes" id="UP000631114"/>
    </source>
</evidence>
<organism evidence="5 6">
    <name type="scientific">Coptis chinensis</name>
    <dbReference type="NCBI Taxonomy" id="261450"/>
    <lineage>
        <taxon>Eukaryota</taxon>
        <taxon>Viridiplantae</taxon>
        <taxon>Streptophyta</taxon>
        <taxon>Embryophyta</taxon>
        <taxon>Tracheophyta</taxon>
        <taxon>Spermatophyta</taxon>
        <taxon>Magnoliopsida</taxon>
        <taxon>Ranunculales</taxon>
        <taxon>Ranunculaceae</taxon>
        <taxon>Coptidoideae</taxon>
        <taxon>Coptis</taxon>
    </lineage>
</organism>
<comment type="caution">
    <text evidence="5">The sequence shown here is derived from an EMBL/GenBank/DDBJ whole genome shotgun (WGS) entry which is preliminary data.</text>
</comment>
<dbReference type="Gene3D" id="1.10.150.60">
    <property type="entry name" value="ARID DNA-binding domain"/>
    <property type="match status" value="1"/>
</dbReference>
<name>A0A835LK66_9MAGN</name>
<dbReference type="SMART" id="SM00501">
    <property type="entry name" value="BRIGHT"/>
    <property type="match status" value="1"/>
</dbReference>